<comment type="caution">
    <text evidence="2">The sequence shown here is derived from an EMBL/GenBank/DDBJ whole genome shotgun (WGS) entry which is preliminary data.</text>
</comment>
<name>A0A5C5GCW2_9RHOB</name>
<protein>
    <submittedName>
        <fullName evidence="2">Uncharacterized protein</fullName>
    </submittedName>
</protein>
<dbReference type="RefSeq" id="WP_232790388.1">
    <property type="nucleotide sequence ID" value="NZ_CP065915.1"/>
</dbReference>
<evidence type="ECO:0000313" key="2">
    <source>
        <dbReference type="EMBL" id="TNY31827.1"/>
    </source>
</evidence>
<accession>A0A5C5GCW2</accession>
<organism evidence="2 3">
    <name type="scientific">Pelagovum pacificum</name>
    <dbReference type="NCBI Taxonomy" id="2588711"/>
    <lineage>
        <taxon>Bacteria</taxon>
        <taxon>Pseudomonadati</taxon>
        <taxon>Pseudomonadota</taxon>
        <taxon>Alphaproteobacteria</taxon>
        <taxon>Rhodobacterales</taxon>
        <taxon>Paracoccaceae</taxon>
        <taxon>Pelagovum</taxon>
    </lineage>
</organism>
<feature type="region of interest" description="Disordered" evidence="1">
    <location>
        <begin position="57"/>
        <end position="82"/>
    </location>
</feature>
<dbReference type="Proteomes" id="UP000314011">
    <property type="component" value="Unassembled WGS sequence"/>
</dbReference>
<sequence>MNRTIDPDGLSGRLAHRPNTTLLDSADAGASGLGFVTGYDRARLAEAYVAANLSTMTADGAGSPPATATGDTPNGSLRFDAD</sequence>
<gene>
    <name evidence="2" type="ORF">FHY64_00540</name>
</gene>
<reference evidence="2 3" key="1">
    <citation type="submission" date="2019-06" db="EMBL/GenBank/DDBJ databases">
        <title>Genome of new Rhodobacteraceae sp. SM1903.</title>
        <authorList>
            <person name="Ren X."/>
        </authorList>
    </citation>
    <scope>NUCLEOTIDE SEQUENCE [LARGE SCALE GENOMIC DNA]</scope>
    <source>
        <strain evidence="2 3">SM1903</strain>
    </source>
</reference>
<dbReference type="EMBL" id="VFFF01000001">
    <property type="protein sequence ID" value="TNY31827.1"/>
    <property type="molecule type" value="Genomic_DNA"/>
</dbReference>
<evidence type="ECO:0000313" key="3">
    <source>
        <dbReference type="Proteomes" id="UP000314011"/>
    </source>
</evidence>
<keyword evidence="3" id="KW-1185">Reference proteome</keyword>
<evidence type="ECO:0000256" key="1">
    <source>
        <dbReference type="SAM" id="MobiDB-lite"/>
    </source>
</evidence>
<dbReference type="AlphaFoldDB" id="A0A5C5GCW2"/>
<proteinExistence type="predicted"/>